<gene>
    <name evidence="1" type="ORF">DICSQDRAFT_35654</name>
</gene>
<evidence type="ECO:0000313" key="1">
    <source>
        <dbReference type="EMBL" id="EJF59969.1"/>
    </source>
</evidence>
<proteinExistence type="predicted"/>
<accession>R7SUR9</accession>
<protein>
    <submittedName>
        <fullName evidence="1">Uncharacterized protein</fullName>
    </submittedName>
</protein>
<organism evidence="1 2">
    <name type="scientific">Dichomitus squalens (strain LYAD-421)</name>
    <name type="common">Western red white-rot fungus</name>
    <dbReference type="NCBI Taxonomy" id="732165"/>
    <lineage>
        <taxon>Eukaryota</taxon>
        <taxon>Fungi</taxon>
        <taxon>Dikarya</taxon>
        <taxon>Basidiomycota</taxon>
        <taxon>Agaricomycotina</taxon>
        <taxon>Agaricomycetes</taxon>
        <taxon>Polyporales</taxon>
        <taxon>Polyporaceae</taxon>
        <taxon>Dichomitus</taxon>
    </lineage>
</organism>
<dbReference type="OrthoDB" id="3037028at2759"/>
<reference evidence="1 2" key="1">
    <citation type="journal article" date="2012" name="Science">
        <title>The Paleozoic origin of enzymatic lignin decomposition reconstructed from 31 fungal genomes.</title>
        <authorList>
            <person name="Floudas D."/>
            <person name="Binder M."/>
            <person name="Riley R."/>
            <person name="Barry K."/>
            <person name="Blanchette R.A."/>
            <person name="Henrissat B."/>
            <person name="Martinez A.T."/>
            <person name="Otillar R."/>
            <person name="Spatafora J.W."/>
            <person name="Yadav J.S."/>
            <person name="Aerts A."/>
            <person name="Benoit I."/>
            <person name="Boyd A."/>
            <person name="Carlson A."/>
            <person name="Copeland A."/>
            <person name="Coutinho P.M."/>
            <person name="de Vries R.P."/>
            <person name="Ferreira P."/>
            <person name="Findley K."/>
            <person name="Foster B."/>
            <person name="Gaskell J."/>
            <person name="Glotzer D."/>
            <person name="Gorecki P."/>
            <person name="Heitman J."/>
            <person name="Hesse C."/>
            <person name="Hori C."/>
            <person name="Igarashi K."/>
            <person name="Jurgens J.A."/>
            <person name="Kallen N."/>
            <person name="Kersten P."/>
            <person name="Kohler A."/>
            <person name="Kuees U."/>
            <person name="Kumar T.K.A."/>
            <person name="Kuo A."/>
            <person name="LaButti K."/>
            <person name="Larrondo L.F."/>
            <person name="Lindquist E."/>
            <person name="Ling A."/>
            <person name="Lombard V."/>
            <person name="Lucas S."/>
            <person name="Lundell T."/>
            <person name="Martin R."/>
            <person name="McLaughlin D.J."/>
            <person name="Morgenstern I."/>
            <person name="Morin E."/>
            <person name="Murat C."/>
            <person name="Nagy L.G."/>
            <person name="Nolan M."/>
            <person name="Ohm R.A."/>
            <person name="Patyshakuliyeva A."/>
            <person name="Rokas A."/>
            <person name="Ruiz-Duenas F.J."/>
            <person name="Sabat G."/>
            <person name="Salamov A."/>
            <person name="Samejima M."/>
            <person name="Schmutz J."/>
            <person name="Slot J.C."/>
            <person name="St John F."/>
            <person name="Stenlid J."/>
            <person name="Sun H."/>
            <person name="Sun S."/>
            <person name="Syed K."/>
            <person name="Tsang A."/>
            <person name="Wiebenga A."/>
            <person name="Young D."/>
            <person name="Pisabarro A."/>
            <person name="Eastwood D.C."/>
            <person name="Martin F."/>
            <person name="Cullen D."/>
            <person name="Grigoriev I.V."/>
            <person name="Hibbett D.S."/>
        </authorList>
    </citation>
    <scope>NUCLEOTIDE SEQUENCE [LARGE SCALE GENOMIC DNA]</scope>
    <source>
        <strain evidence="1 2">LYAD-421 SS1</strain>
    </source>
</reference>
<name>R7SUR9_DICSQ</name>
<dbReference type="KEGG" id="dsq:DICSQDRAFT_35654"/>
<dbReference type="GeneID" id="18841804"/>
<sequence>LILEVDVKYIKDILNNSDLLPNVTLVMLKWGVPMVTTLNGWTWGIMLFNFKLKHVPAERHCGPDALSRR</sequence>
<feature type="non-terminal residue" evidence="1">
    <location>
        <position position="69"/>
    </location>
</feature>
<dbReference type="HOGENOM" id="CLU_165851_1_0_1"/>
<dbReference type="Proteomes" id="UP000053319">
    <property type="component" value="Unassembled WGS sequence"/>
</dbReference>
<evidence type="ECO:0000313" key="2">
    <source>
        <dbReference type="Proteomes" id="UP000053319"/>
    </source>
</evidence>
<dbReference type="EMBL" id="JH719419">
    <property type="protein sequence ID" value="EJF59969.1"/>
    <property type="molecule type" value="Genomic_DNA"/>
</dbReference>
<feature type="non-terminal residue" evidence="1">
    <location>
        <position position="1"/>
    </location>
</feature>
<dbReference type="AlphaFoldDB" id="R7SUR9"/>
<dbReference type="RefSeq" id="XP_007367182.1">
    <property type="nucleotide sequence ID" value="XM_007367120.1"/>
</dbReference>